<dbReference type="InterPro" id="IPR045886">
    <property type="entry name" value="ThiF/MoeB/HesA"/>
</dbReference>
<dbReference type="EC" id="2.7.7.80" evidence="8"/>
<comment type="function">
    <text evidence="6">Catalyzes the adenylation by ATP of the carboxyl group of the C-terminal glycine of sulfur carrier protein MoaD.</text>
</comment>
<dbReference type="GO" id="GO:0061605">
    <property type="term" value="F:molybdopterin-synthase adenylyltransferase activity"/>
    <property type="evidence" value="ECO:0007669"/>
    <property type="project" value="UniProtKB-EC"/>
</dbReference>
<dbReference type="SUPFAM" id="SSF69572">
    <property type="entry name" value="Activating enzymes of the ubiquitin-like proteins"/>
    <property type="match status" value="1"/>
</dbReference>
<dbReference type="GO" id="GO:0005829">
    <property type="term" value="C:cytosol"/>
    <property type="evidence" value="ECO:0007669"/>
    <property type="project" value="TreeGrafter"/>
</dbReference>
<comment type="catalytic activity">
    <reaction evidence="5">
        <text>[molybdopterin-synthase sulfur-carrier protein]-C-terminal Gly-Gly + ATP + H(+) = [molybdopterin-synthase sulfur-carrier protein]-C-terminal Gly-Gly-AMP + diphosphate</text>
        <dbReference type="Rhea" id="RHEA:43616"/>
        <dbReference type="Rhea" id="RHEA-COMP:12159"/>
        <dbReference type="Rhea" id="RHEA-COMP:12202"/>
        <dbReference type="ChEBI" id="CHEBI:15378"/>
        <dbReference type="ChEBI" id="CHEBI:30616"/>
        <dbReference type="ChEBI" id="CHEBI:33019"/>
        <dbReference type="ChEBI" id="CHEBI:90618"/>
        <dbReference type="ChEBI" id="CHEBI:90778"/>
        <dbReference type="EC" id="2.7.7.80"/>
    </reaction>
</comment>
<evidence type="ECO:0000256" key="2">
    <source>
        <dbReference type="ARBA" id="ARBA00022679"/>
    </source>
</evidence>
<dbReference type="PROSITE" id="PS50206">
    <property type="entry name" value="RHODANESE_3"/>
    <property type="match status" value="1"/>
</dbReference>
<dbReference type="CDD" id="cd00158">
    <property type="entry name" value="RHOD"/>
    <property type="match status" value="1"/>
</dbReference>
<evidence type="ECO:0000256" key="1">
    <source>
        <dbReference type="ARBA" id="ARBA00009919"/>
    </source>
</evidence>
<dbReference type="AlphaFoldDB" id="A0A832GKR9"/>
<dbReference type="GO" id="GO:0008146">
    <property type="term" value="F:sulfotransferase activity"/>
    <property type="evidence" value="ECO:0007669"/>
    <property type="project" value="TreeGrafter"/>
</dbReference>
<comment type="subunit">
    <text evidence="7">Homodimer. Forms a stable heterotetrameric complex of 2 MoeB and 2 MoaD during adenylation of MoaD.</text>
</comment>
<dbReference type="PANTHER" id="PTHR10953:SF102">
    <property type="entry name" value="ADENYLYLTRANSFERASE AND SULFURTRANSFERASE MOCS3"/>
    <property type="match status" value="1"/>
</dbReference>
<dbReference type="InterPro" id="IPR000594">
    <property type="entry name" value="ThiF_NAD_FAD-bd"/>
</dbReference>
<keyword evidence="2 14" id="KW-0808">Transferase</keyword>
<name>A0A832GKR9_9BACT</name>
<dbReference type="CDD" id="cd00757">
    <property type="entry name" value="ThiF_MoeB_HesA_family"/>
    <property type="match status" value="1"/>
</dbReference>
<evidence type="ECO:0000256" key="3">
    <source>
        <dbReference type="ARBA" id="ARBA00022741"/>
    </source>
</evidence>
<dbReference type="NCBIfam" id="NF004281">
    <property type="entry name" value="PRK05690.1"/>
    <property type="match status" value="1"/>
</dbReference>
<accession>A0A832GKR9</accession>
<keyword evidence="14" id="KW-0548">Nucleotidyltransferase</keyword>
<dbReference type="PANTHER" id="PTHR10953">
    <property type="entry name" value="UBIQUITIN-ACTIVATING ENZYME E1"/>
    <property type="match status" value="1"/>
</dbReference>
<evidence type="ECO:0000256" key="9">
    <source>
        <dbReference type="ARBA" id="ARBA00073635"/>
    </source>
</evidence>
<dbReference type="Pfam" id="PF00581">
    <property type="entry name" value="Rhodanese"/>
    <property type="match status" value="1"/>
</dbReference>
<dbReference type="Gene3D" id="3.40.250.10">
    <property type="entry name" value="Rhodanese-like domain"/>
    <property type="match status" value="1"/>
</dbReference>
<dbReference type="GO" id="GO:0005524">
    <property type="term" value="F:ATP binding"/>
    <property type="evidence" value="ECO:0007669"/>
    <property type="project" value="UniProtKB-KW"/>
</dbReference>
<dbReference type="Gene3D" id="3.40.50.720">
    <property type="entry name" value="NAD(P)-binding Rossmann-like Domain"/>
    <property type="match status" value="1"/>
</dbReference>
<evidence type="ECO:0000256" key="12">
    <source>
        <dbReference type="ARBA" id="ARBA00078531"/>
    </source>
</evidence>
<evidence type="ECO:0000256" key="5">
    <source>
        <dbReference type="ARBA" id="ARBA00052218"/>
    </source>
</evidence>
<keyword evidence="3" id="KW-0547">Nucleotide-binding</keyword>
<comment type="similarity">
    <text evidence="1">Belongs to the HesA/MoeB/ThiF family.</text>
</comment>
<keyword evidence="4" id="KW-0067">ATP-binding</keyword>
<dbReference type="EMBL" id="DSZU01000024">
    <property type="protein sequence ID" value="HGV54718.1"/>
    <property type="molecule type" value="Genomic_DNA"/>
</dbReference>
<gene>
    <name evidence="14" type="primary">moeB</name>
    <name evidence="14" type="ORF">ENT73_01340</name>
</gene>
<organism evidence="14">
    <name type="scientific">Caldimicrobium thiodismutans</name>
    <dbReference type="NCBI Taxonomy" id="1653476"/>
    <lineage>
        <taxon>Bacteria</taxon>
        <taxon>Pseudomonadati</taxon>
        <taxon>Thermodesulfobacteriota</taxon>
        <taxon>Thermodesulfobacteria</taxon>
        <taxon>Thermodesulfobacteriales</taxon>
        <taxon>Thermodesulfobacteriaceae</taxon>
        <taxon>Caldimicrobium</taxon>
    </lineage>
</organism>
<evidence type="ECO:0000256" key="8">
    <source>
        <dbReference type="ARBA" id="ARBA00066884"/>
    </source>
</evidence>
<dbReference type="FunFam" id="3.40.50.720:FF:000033">
    <property type="entry name" value="Adenylyltransferase and sulfurtransferase MOCS3"/>
    <property type="match status" value="1"/>
</dbReference>
<evidence type="ECO:0000313" key="14">
    <source>
        <dbReference type="EMBL" id="HGV54718.1"/>
    </source>
</evidence>
<protein>
    <recommendedName>
        <fullName evidence="9">Molybdopterin-synthase adenylyltransferase</fullName>
        <ecNumber evidence="8">2.7.7.80</ecNumber>
    </recommendedName>
    <alternativeName>
        <fullName evidence="12">MoaD protein adenylase</fullName>
    </alternativeName>
    <alternativeName>
        <fullName evidence="10">Molybdopterin-converting factor subunit 1 adenylase</fullName>
    </alternativeName>
    <alternativeName>
        <fullName evidence="11">Sulfur carrier protein MoaD adenylyltransferase</fullName>
    </alternativeName>
</protein>
<evidence type="ECO:0000256" key="4">
    <source>
        <dbReference type="ARBA" id="ARBA00022840"/>
    </source>
</evidence>
<evidence type="ECO:0000256" key="7">
    <source>
        <dbReference type="ARBA" id="ARBA00063809"/>
    </source>
</evidence>
<evidence type="ECO:0000259" key="13">
    <source>
        <dbReference type="PROSITE" id="PS50206"/>
    </source>
</evidence>
<feature type="domain" description="Rhodanese" evidence="13">
    <location>
        <begin position="289"/>
        <end position="376"/>
    </location>
</feature>
<proteinExistence type="inferred from homology"/>
<dbReference type="InterPro" id="IPR036873">
    <property type="entry name" value="Rhodanese-like_dom_sf"/>
</dbReference>
<comment type="caution">
    <text evidence="14">The sequence shown here is derived from an EMBL/GenBank/DDBJ whole genome shotgun (WGS) entry which is preliminary data.</text>
</comment>
<evidence type="ECO:0000256" key="10">
    <source>
        <dbReference type="ARBA" id="ARBA00075110"/>
    </source>
</evidence>
<dbReference type="Pfam" id="PF00899">
    <property type="entry name" value="ThiF"/>
    <property type="match status" value="1"/>
</dbReference>
<dbReference type="InterPro" id="IPR001763">
    <property type="entry name" value="Rhodanese-like_dom"/>
</dbReference>
<dbReference type="SMART" id="SM00450">
    <property type="entry name" value="RHOD"/>
    <property type="match status" value="1"/>
</dbReference>
<evidence type="ECO:0000256" key="11">
    <source>
        <dbReference type="ARBA" id="ARBA00075328"/>
    </source>
</evidence>
<dbReference type="GO" id="GO:0004792">
    <property type="term" value="F:thiosulfate-cyanide sulfurtransferase activity"/>
    <property type="evidence" value="ECO:0007669"/>
    <property type="project" value="TreeGrafter"/>
</dbReference>
<dbReference type="GO" id="GO:0008641">
    <property type="term" value="F:ubiquitin-like modifier activating enzyme activity"/>
    <property type="evidence" value="ECO:0007669"/>
    <property type="project" value="InterPro"/>
</dbReference>
<reference evidence="14" key="1">
    <citation type="journal article" date="2020" name="mSystems">
        <title>Genome- and Community-Level Interaction Insights into Carbon Utilization and Element Cycling Functions of Hydrothermarchaeota in Hydrothermal Sediment.</title>
        <authorList>
            <person name="Zhou Z."/>
            <person name="Liu Y."/>
            <person name="Xu W."/>
            <person name="Pan J."/>
            <person name="Luo Z.H."/>
            <person name="Li M."/>
        </authorList>
    </citation>
    <scope>NUCLEOTIDE SEQUENCE [LARGE SCALE GENOMIC DNA]</scope>
    <source>
        <strain evidence="14">SpSt-605</strain>
    </source>
</reference>
<sequence length="378" mass="42484">MEEIFLSKEEIYRYSRHLLIPEVGIRGQRVLKASKVLIVGTGGLGSPISLYLAAAGVGKIGLVDFDTVDESNLQRQIVHATSTIGMPKVESAKIRLLEINPYIEIVAYQCLLNRENIMDIAKDYDIIIDGTDNFPTRYLLNDAAFFLKKPLIYGSIFRFEGQVTVFDSRRGPCYRCLYPEPPPPGTVPSCAEGGVFGVLPGVVGAIQATEALKLLLDLGEPLIGKLLLYDALHMEFRFLKLRKNPHCPLCGENPTIHELMDYENFCGTEVLPENPQYELSPQELKEKLKEENLVILDVREPHEWEICHLPKSIFIPLEKLPATIHQLDPTKEYVVVCKVGKRSYSALELLLGAGFRAYHLRGGLNNYAKEVDPEMPIY</sequence>
<dbReference type="InterPro" id="IPR035985">
    <property type="entry name" value="Ubiquitin-activating_enz"/>
</dbReference>
<evidence type="ECO:0000256" key="6">
    <source>
        <dbReference type="ARBA" id="ARBA00055169"/>
    </source>
</evidence>